<evidence type="ECO:0000259" key="3">
    <source>
        <dbReference type="Pfam" id="PF01370"/>
    </source>
</evidence>
<reference evidence="4 5" key="1">
    <citation type="submission" date="2024-09" db="EMBL/GenBank/DDBJ databases">
        <authorList>
            <person name="Zhang Z.-H."/>
        </authorList>
    </citation>
    <scope>NUCLEOTIDE SEQUENCE [LARGE SCALE GENOMIC DNA]</scope>
    <source>
        <strain evidence="4 5">HHTR114</strain>
    </source>
</reference>
<evidence type="ECO:0000313" key="4">
    <source>
        <dbReference type="EMBL" id="MFC6037008.1"/>
    </source>
</evidence>
<dbReference type="SUPFAM" id="SSF51735">
    <property type="entry name" value="NAD(P)-binding Rossmann-fold domains"/>
    <property type="match status" value="1"/>
</dbReference>
<evidence type="ECO:0000256" key="2">
    <source>
        <dbReference type="ARBA" id="ARBA00023445"/>
    </source>
</evidence>
<dbReference type="PANTHER" id="PTHR10366">
    <property type="entry name" value="NAD DEPENDENT EPIMERASE/DEHYDRATASE"/>
    <property type="match status" value="1"/>
</dbReference>
<accession>A0ABW1L2F9</accession>
<evidence type="ECO:0000256" key="1">
    <source>
        <dbReference type="ARBA" id="ARBA00023002"/>
    </source>
</evidence>
<evidence type="ECO:0000313" key="5">
    <source>
        <dbReference type="Proteomes" id="UP001596116"/>
    </source>
</evidence>
<feature type="domain" description="NAD-dependent epimerase/dehydratase" evidence="3">
    <location>
        <begin position="5"/>
        <end position="242"/>
    </location>
</feature>
<name>A0ABW1L2F9_9PROT</name>
<protein>
    <submittedName>
        <fullName evidence="4">NAD-dependent epimerase/dehydratase family protein</fullName>
    </submittedName>
</protein>
<keyword evidence="5" id="KW-1185">Reference proteome</keyword>
<organism evidence="4 5">
    <name type="scientific">Hyphococcus aureus</name>
    <dbReference type="NCBI Taxonomy" id="2666033"/>
    <lineage>
        <taxon>Bacteria</taxon>
        <taxon>Pseudomonadati</taxon>
        <taxon>Pseudomonadota</taxon>
        <taxon>Alphaproteobacteria</taxon>
        <taxon>Parvularculales</taxon>
        <taxon>Parvularculaceae</taxon>
        <taxon>Hyphococcus</taxon>
    </lineage>
</organism>
<dbReference type="Proteomes" id="UP001596116">
    <property type="component" value="Unassembled WGS sequence"/>
</dbReference>
<dbReference type="InterPro" id="IPR001509">
    <property type="entry name" value="Epimerase_deHydtase"/>
</dbReference>
<comment type="caution">
    <text evidence="4">The sequence shown here is derived from an EMBL/GenBank/DDBJ whole genome shotgun (WGS) entry which is preliminary data.</text>
</comment>
<sequence>MAEKILVTGVSGFIAKHAALQLLEKGYEVRGTIRALSKAIQVKKSLEEAGADISRLSFAAADLSEDEGWEDAARGCDGVLHIASPFPTAQPRQRDALVPAARDGAMRVLNAAKKAGHIVMTSSMVTMMYRAGRPAVLPVTEDDWTDEDWKQNTPYIVSKTAAEQAAWDAAVIGGFKHRLTIVNPALVLGPPLDDDICASLDLIRLMMTGAYPAMPDVSYPMVDVRDVAAVHVAALEKPETGGRRLIASADTLSLKEIAAILSTAFPDRAKKIPSGVLPDWLVRIMAIFDRNIATVLPDLGVAPQADTAYVTDLTGVVFRPGRDAVIDAARALERVKAI</sequence>
<keyword evidence="1" id="KW-0560">Oxidoreductase</keyword>
<comment type="similarity">
    <text evidence="2">Belongs to the NAD(P)-dependent epimerase/dehydratase family. Dihydroflavonol-4-reductase subfamily.</text>
</comment>
<proteinExistence type="inferred from homology"/>
<dbReference type="EMBL" id="JBHPON010000002">
    <property type="protein sequence ID" value="MFC6037008.1"/>
    <property type="molecule type" value="Genomic_DNA"/>
</dbReference>
<dbReference type="PANTHER" id="PTHR10366:SF564">
    <property type="entry name" value="STEROL-4-ALPHA-CARBOXYLATE 3-DEHYDROGENASE, DECARBOXYLATING"/>
    <property type="match status" value="1"/>
</dbReference>
<gene>
    <name evidence="4" type="ORF">ACFMB1_15750</name>
</gene>
<dbReference type="Pfam" id="PF01370">
    <property type="entry name" value="Epimerase"/>
    <property type="match status" value="1"/>
</dbReference>
<dbReference type="Gene3D" id="3.40.50.720">
    <property type="entry name" value="NAD(P)-binding Rossmann-like Domain"/>
    <property type="match status" value="1"/>
</dbReference>
<dbReference type="RefSeq" id="WP_379881742.1">
    <property type="nucleotide sequence ID" value="NZ_JBHPON010000002.1"/>
</dbReference>
<dbReference type="InterPro" id="IPR050425">
    <property type="entry name" value="NAD(P)_dehydrat-like"/>
</dbReference>
<dbReference type="InterPro" id="IPR036291">
    <property type="entry name" value="NAD(P)-bd_dom_sf"/>
</dbReference>